<reference evidence="5" key="1">
    <citation type="journal article" date="2019" name="Int. J. Syst. Evol. Microbiol.">
        <title>The Global Catalogue of Microorganisms (GCM) 10K type strain sequencing project: providing services to taxonomists for standard genome sequencing and annotation.</title>
        <authorList>
            <consortium name="The Broad Institute Genomics Platform"/>
            <consortium name="The Broad Institute Genome Sequencing Center for Infectious Disease"/>
            <person name="Wu L."/>
            <person name="Ma J."/>
        </authorList>
    </citation>
    <scope>NUCLEOTIDE SEQUENCE [LARGE SCALE GENOMIC DNA]</scope>
    <source>
        <strain evidence="5">KCTC 42441</strain>
    </source>
</reference>
<dbReference type="Pfam" id="PF01541">
    <property type="entry name" value="GIY-YIG"/>
    <property type="match status" value="1"/>
</dbReference>
<proteinExistence type="inferred from homology"/>
<evidence type="ECO:0000259" key="3">
    <source>
        <dbReference type="PROSITE" id="PS50164"/>
    </source>
</evidence>
<comment type="caution">
    <text evidence="4">The sequence shown here is derived from an EMBL/GenBank/DDBJ whole genome shotgun (WGS) entry which is preliminary data.</text>
</comment>
<name>A0ABV7XI40_9GAMM</name>
<dbReference type="RefSeq" id="WP_386742558.1">
    <property type="nucleotide sequence ID" value="NZ_JBHRYA010000003.1"/>
</dbReference>
<gene>
    <name evidence="4" type="ORF">ACFONC_04685</name>
</gene>
<dbReference type="PANTHER" id="PTHR34477:SF5">
    <property type="entry name" value="BSL5627 PROTEIN"/>
    <property type="match status" value="1"/>
</dbReference>
<dbReference type="InterPro" id="IPR050190">
    <property type="entry name" value="UPF0213_domain"/>
</dbReference>
<dbReference type="InterPro" id="IPR000305">
    <property type="entry name" value="GIY-YIG_endonuc"/>
</dbReference>
<dbReference type="PANTHER" id="PTHR34477">
    <property type="entry name" value="UPF0213 PROTEIN YHBQ"/>
    <property type="match status" value="1"/>
</dbReference>
<dbReference type="Gene3D" id="3.40.1440.10">
    <property type="entry name" value="GIY-YIG endonuclease"/>
    <property type="match status" value="1"/>
</dbReference>
<evidence type="ECO:0000313" key="4">
    <source>
        <dbReference type="EMBL" id="MFC3715443.1"/>
    </source>
</evidence>
<protein>
    <submittedName>
        <fullName evidence="4">GIY-YIG nuclease family protein</fullName>
    </submittedName>
</protein>
<feature type="region of interest" description="Disordered" evidence="2">
    <location>
        <begin position="97"/>
        <end position="116"/>
    </location>
</feature>
<organism evidence="4 5">
    <name type="scientific">Luteimonas soli</name>
    <dbReference type="NCBI Taxonomy" id="1648966"/>
    <lineage>
        <taxon>Bacteria</taxon>
        <taxon>Pseudomonadati</taxon>
        <taxon>Pseudomonadota</taxon>
        <taxon>Gammaproteobacteria</taxon>
        <taxon>Lysobacterales</taxon>
        <taxon>Lysobacteraceae</taxon>
        <taxon>Luteimonas</taxon>
    </lineage>
</organism>
<sequence>MEKQPAVYILASERNGTLYTGVTSDLVGRTWQHREHVVDGFTKRYGIATLVWYELHPTMESAILREKQIKKWNRSWKLRLIQEGNPRWKDLWPDITGQSAGMDSRLRGNDDVGLPT</sequence>
<evidence type="ECO:0000256" key="2">
    <source>
        <dbReference type="SAM" id="MobiDB-lite"/>
    </source>
</evidence>
<dbReference type="SUPFAM" id="SSF82771">
    <property type="entry name" value="GIY-YIG endonuclease"/>
    <property type="match status" value="1"/>
</dbReference>
<comment type="similarity">
    <text evidence="1">Belongs to the UPF0213 family.</text>
</comment>
<feature type="domain" description="GIY-YIG" evidence="3">
    <location>
        <begin position="3"/>
        <end position="79"/>
    </location>
</feature>
<evidence type="ECO:0000313" key="5">
    <source>
        <dbReference type="Proteomes" id="UP001595705"/>
    </source>
</evidence>
<dbReference type="InterPro" id="IPR035901">
    <property type="entry name" value="GIY-YIG_endonuc_sf"/>
</dbReference>
<dbReference type="CDD" id="cd10448">
    <property type="entry name" value="GIY-YIG_unchar_3"/>
    <property type="match status" value="1"/>
</dbReference>
<dbReference type="EMBL" id="JBHRYA010000003">
    <property type="protein sequence ID" value="MFC3715443.1"/>
    <property type="molecule type" value="Genomic_DNA"/>
</dbReference>
<keyword evidence="5" id="KW-1185">Reference proteome</keyword>
<dbReference type="Proteomes" id="UP001595705">
    <property type="component" value="Unassembled WGS sequence"/>
</dbReference>
<accession>A0ABV7XI40</accession>
<dbReference type="PROSITE" id="PS50164">
    <property type="entry name" value="GIY_YIG"/>
    <property type="match status" value="1"/>
</dbReference>
<evidence type="ECO:0000256" key="1">
    <source>
        <dbReference type="ARBA" id="ARBA00007435"/>
    </source>
</evidence>